<keyword evidence="3" id="KW-1185">Reference proteome</keyword>
<organism evidence="2 3">
    <name type="scientific">Paenibacillus baimaensis</name>
    <dbReference type="NCBI Taxonomy" id="2982185"/>
    <lineage>
        <taxon>Bacteria</taxon>
        <taxon>Bacillati</taxon>
        <taxon>Bacillota</taxon>
        <taxon>Bacilli</taxon>
        <taxon>Bacillales</taxon>
        <taxon>Paenibacillaceae</taxon>
        <taxon>Paenibacillus</taxon>
    </lineage>
</organism>
<dbReference type="Proteomes" id="UP001652445">
    <property type="component" value="Unassembled WGS sequence"/>
</dbReference>
<reference evidence="2 3" key="1">
    <citation type="submission" date="2022-09" db="EMBL/GenBank/DDBJ databases">
        <authorList>
            <person name="Han X.L."/>
            <person name="Wang Q."/>
            <person name="Lu T."/>
        </authorList>
    </citation>
    <scope>NUCLEOTIDE SEQUENCE [LARGE SCALE GENOMIC DNA]</scope>
    <source>
        <strain evidence="2 3">WQ 127069</strain>
    </source>
</reference>
<proteinExistence type="predicted"/>
<evidence type="ECO:0000259" key="1">
    <source>
        <dbReference type="Pfam" id="PF14200"/>
    </source>
</evidence>
<gene>
    <name evidence="2" type="ORF">OB236_12055</name>
</gene>
<dbReference type="RefSeq" id="WP_262684251.1">
    <property type="nucleotide sequence ID" value="NZ_JAOQIO010000034.1"/>
</dbReference>
<dbReference type="Gene3D" id="2.80.10.50">
    <property type="match status" value="1"/>
</dbReference>
<evidence type="ECO:0000313" key="3">
    <source>
        <dbReference type="Proteomes" id="UP001652445"/>
    </source>
</evidence>
<dbReference type="CDD" id="cd00161">
    <property type="entry name" value="beta-trefoil_Ricin-like"/>
    <property type="match status" value="1"/>
</dbReference>
<dbReference type="EMBL" id="JAOQIO010000034">
    <property type="protein sequence ID" value="MCU6792853.1"/>
    <property type="molecule type" value="Genomic_DNA"/>
</dbReference>
<evidence type="ECO:0000313" key="2">
    <source>
        <dbReference type="EMBL" id="MCU6792853.1"/>
    </source>
</evidence>
<dbReference type="Pfam" id="PF14200">
    <property type="entry name" value="RicinB_lectin_2"/>
    <property type="match status" value="1"/>
</dbReference>
<protein>
    <submittedName>
        <fullName evidence="2">RICIN domain-containing protein</fullName>
    </submittedName>
</protein>
<dbReference type="InterPro" id="IPR000772">
    <property type="entry name" value="Ricin_B_lectin"/>
</dbReference>
<sequence length="89" mass="9759">MHNWDYRDKTAHQWNFVDVGNGLFKIINVNSGKALEVASGNTANGAKVQQNDYTGAARQQWRIQLVGGGQYVNGTDFESASKQTGIRTG</sequence>
<name>A0ABT2UDX3_9BACL</name>
<accession>A0ABT2UDX3</accession>
<dbReference type="PROSITE" id="PS50231">
    <property type="entry name" value="RICIN_B_LECTIN"/>
    <property type="match status" value="1"/>
</dbReference>
<comment type="caution">
    <text evidence="2">The sequence shown here is derived from an EMBL/GenBank/DDBJ whole genome shotgun (WGS) entry which is preliminary data.</text>
</comment>
<dbReference type="SUPFAM" id="SSF50370">
    <property type="entry name" value="Ricin B-like lectins"/>
    <property type="match status" value="1"/>
</dbReference>
<feature type="domain" description="Ricin B lectin" evidence="1">
    <location>
        <begin position="11"/>
        <end position="71"/>
    </location>
</feature>
<dbReference type="InterPro" id="IPR035992">
    <property type="entry name" value="Ricin_B-like_lectins"/>
</dbReference>